<dbReference type="Gene3D" id="3.90.1150.10">
    <property type="entry name" value="Aspartate Aminotransferase, domain 1"/>
    <property type="match status" value="1"/>
</dbReference>
<gene>
    <name evidence="4" type="ORF">ACFYXQ_30010</name>
</gene>
<keyword evidence="5" id="KW-1185">Reference proteome</keyword>
<keyword evidence="2" id="KW-0663">Pyridoxal phosphate</keyword>
<dbReference type="Gene3D" id="3.40.640.10">
    <property type="entry name" value="Type I PLP-dependent aspartate aminotransferase-like (Major domain)"/>
    <property type="match status" value="1"/>
</dbReference>
<dbReference type="InterPro" id="IPR015421">
    <property type="entry name" value="PyrdxlP-dep_Trfase_major"/>
</dbReference>
<evidence type="ECO:0000259" key="3">
    <source>
        <dbReference type="Pfam" id="PF00266"/>
    </source>
</evidence>
<evidence type="ECO:0000313" key="5">
    <source>
        <dbReference type="Proteomes" id="UP001601992"/>
    </source>
</evidence>
<proteinExistence type="predicted"/>
<organism evidence="4 5">
    <name type="scientific">Nocardia jiangxiensis</name>
    <dbReference type="NCBI Taxonomy" id="282685"/>
    <lineage>
        <taxon>Bacteria</taxon>
        <taxon>Bacillati</taxon>
        <taxon>Actinomycetota</taxon>
        <taxon>Actinomycetes</taxon>
        <taxon>Mycobacteriales</taxon>
        <taxon>Nocardiaceae</taxon>
        <taxon>Nocardia</taxon>
    </lineage>
</organism>
<dbReference type="EMBL" id="JBIAQY010000012">
    <property type="protein sequence ID" value="MFF3572022.1"/>
    <property type="molecule type" value="Genomic_DNA"/>
</dbReference>
<comment type="caution">
    <text evidence="4">The sequence shown here is derived from an EMBL/GenBank/DDBJ whole genome shotgun (WGS) entry which is preliminary data.</text>
</comment>
<evidence type="ECO:0000256" key="1">
    <source>
        <dbReference type="ARBA" id="ARBA00001933"/>
    </source>
</evidence>
<dbReference type="InterPro" id="IPR015424">
    <property type="entry name" value="PyrdxlP-dep_Trfase"/>
</dbReference>
<accession>A0ABW6S6X5</accession>
<keyword evidence="4" id="KW-0808">Transferase</keyword>
<dbReference type="PANTHER" id="PTHR43586:SF8">
    <property type="entry name" value="CYSTEINE DESULFURASE 1, CHLOROPLASTIC"/>
    <property type="match status" value="1"/>
</dbReference>
<dbReference type="InterPro" id="IPR015422">
    <property type="entry name" value="PyrdxlP-dep_Trfase_small"/>
</dbReference>
<evidence type="ECO:0000256" key="2">
    <source>
        <dbReference type="ARBA" id="ARBA00022898"/>
    </source>
</evidence>
<dbReference type="Pfam" id="PF00266">
    <property type="entry name" value="Aminotran_5"/>
    <property type="match status" value="1"/>
</dbReference>
<dbReference type="RefSeq" id="WP_245567771.1">
    <property type="nucleotide sequence ID" value="NZ_JBIAQY010000012.1"/>
</dbReference>
<sequence length="403" mass="43299">MRRLFPAVTAAAEVYLDSASTTQKPAPVIAAVEGYLRERTANAGRGTYPWATTLTGAIEHVRAQVAAHLRAAPEEIVFTPGATAGLNAVALSWGLANLEDGDEILYSPRDHASNVYPWLHLRDMLARFGRRIRLIPYRVTELGEADTVDIAARLSPRTRLITVSHLHHVFGALNTLEELRGRLDPRILLCFDCSQSGGHLPIDVTELRADFAVLSAHKMFGAPGTGILHCSRRVHEQLVPFLPGGNSGVAPTDSNLEYARMPERLEGGTHNIPGILAIGAALNVLDEIGVDVIAEHNRVLTRRLIEGLRPLPGLEFTPGPAYAPCEIGYGTVSFTLAGIGSTDLGFVLAEAGFLVRTGAHCVPPADGRADADSVRVSTHIYTTADDIDRFVDTLAAIAREVGP</sequence>
<dbReference type="SUPFAM" id="SSF53383">
    <property type="entry name" value="PLP-dependent transferases"/>
    <property type="match status" value="1"/>
</dbReference>
<dbReference type="PANTHER" id="PTHR43586">
    <property type="entry name" value="CYSTEINE DESULFURASE"/>
    <property type="match status" value="1"/>
</dbReference>
<feature type="domain" description="Aminotransferase class V" evidence="3">
    <location>
        <begin position="14"/>
        <end position="390"/>
    </location>
</feature>
<protein>
    <submittedName>
        <fullName evidence="4">Aminotransferase class V-fold PLP-dependent enzyme</fullName>
    </submittedName>
</protein>
<reference evidence="4 5" key="1">
    <citation type="submission" date="2024-10" db="EMBL/GenBank/DDBJ databases">
        <title>The Natural Products Discovery Center: Release of the First 8490 Sequenced Strains for Exploring Actinobacteria Biosynthetic Diversity.</title>
        <authorList>
            <person name="Kalkreuter E."/>
            <person name="Kautsar S.A."/>
            <person name="Yang D."/>
            <person name="Bader C.D."/>
            <person name="Teijaro C.N."/>
            <person name="Fluegel L."/>
            <person name="Davis C.M."/>
            <person name="Simpson J.R."/>
            <person name="Lauterbach L."/>
            <person name="Steele A.D."/>
            <person name="Gui C."/>
            <person name="Meng S."/>
            <person name="Li G."/>
            <person name="Viehrig K."/>
            <person name="Ye F."/>
            <person name="Su P."/>
            <person name="Kiefer A.F."/>
            <person name="Nichols A."/>
            <person name="Cepeda A.J."/>
            <person name="Yan W."/>
            <person name="Fan B."/>
            <person name="Jiang Y."/>
            <person name="Adhikari A."/>
            <person name="Zheng C.-J."/>
            <person name="Schuster L."/>
            <person name="Cowan T.M."/>
            <person name="Smanski M.J."/>
            <person name="Chevrette M.G."/>
            <person name="De Carvalho L.P.S."/>
            <person name="Shen B."/>
        </authorList>
    </citation>
    <scope>NUCLEOTIDE SEQUENCE [LARGE SCALE GENOMIC DNA]</scope>
    <source>
        <strain evidence="4 5">NPDC002593</strain>
    </source>
</reference>
<dbReference type="InterPro" id="IPR000192">
    <property type="entry name" value="Aminotrans_V_dom"/>
</dbReference>
<dbReference type="GO" id="GO:0008483">
    <property type="term" value="F:transaminase activity"/>
    <property type="evidence" value="ECO:0007669"/>
    <property type="project" value="UniProtKB-KW"/>
</dbReference>
<dbReference type="Proteomes" id="UP001601992">
    <property type="component" value="Unassembled WGS sequence"/>
</dbReference>
<evidence type="ECO:0000313" key="4">
    <source>
        <dbReference type="EMBL" id="MFF3572022.1"/>
    </source>
</evidence>
<keyword evidence="4" id="KW-0032">Aminotransferase</keyword>
<name>A0ABW6S6X5_9NOCA</name>
<comment type="cofactor">
    <cofactor evidence="1">
        <name>pyridoxal 5'-phosphate</name>
        <dbReference type="ChEBI" id="CHEBI:597326"/>
    </cofactor>
</comment>